<accession>A0A839TL98</accession>
<evidence type="ECO:0000313" key="3">
    <source>
        <dbReference type="Proteomes" id="UP000517523"/>
    </source>
</evidence>
<protein>
    <submittedName>
        <fullName evidence="2">Uncharacterized protein</fullName>
    </submittedName>
</protein>
<keyword evidence="1" id="KW-0472">Membrane</keyword>
<evidence type="ECO:0000256" key="1">
    <source>
        <dbReference type="SAM" id="Phobius"/>
    </source>
</evidence>
<feature type="transmembrane region" description="Helical" evidence="1">
    <location>
        <begin position="68"/>
        <end position="90"/>
    </location>
</feature>
<reference evidence="2 3" key="1">
    <citation type="submission" date="2020-08" db="EMBL/GenBank/DDBJ databases">
        <title>Genomic Encyclopedia of Type Strains, Phase III (KMG-III): the genomes of soil and plant-associated and newly described type strains.</title>
        <authorList>
            <person name="Whitman W."/>
        </authorList>
    </citation>
    <scope>NUCLEOTIDE SEQUENCE [LARGE SCALE GENOMIC DNA]</scope>
    <source>
        <strain evidence="2 3">CECT 5831</strain>
    </source>
</reference>
<name>A0A839TL98_9BACL</name>
<keyword evidence="1" id="KW-0812">Transmembrane</keyword>
<keyword evidence="1" id="KW-1133">Transmembrane helix</keyword>
<proteinExistence type="predicted"/>
<evidence type="ECO:0000313" key="2">
    <source>
        <dbReference type="EMBL" id="MBB3125607.1"/>
    </source>
</evidence>
<comment type="caution">
    <text evidence="2">The sequence shown here is derived from an EMBL/GenBank/DDBJ whole genome shotgun (WGS) entry which is preliminary data.</text>
</comment>
<dbReference type="EMBL" id="JACHXJ010000001">
    <property type="protein sequence ID" value="MBB3125607.1"/>
    <property type="molecule type" value="Genomic_DNA"/>
</dbReference>
<sequence length="93" mass="10520">MLKYIALPLIFAVCFLLIQTGIQTGLGMYMTKKHTANMTAAYEPNRAEPLASTIEFGSDRPPITPPKITIWLISLVISFAVVFLFHRFVFKTR</sequence>
<organism evidence="2 3">
    <name type="scientific">Paenibacillus rhizosphaerae</name>
    <dbReference type="NCBI Taxonomy" id="297318"/>
    <lineage>
        <taxon>Bacteria</taxon>
        <taxon>Bacillati</taxon>
        <taxon>Bacillota</taxon>
        <taxon>Bacilli</taxon>
        <taxon>Bacillales</taxon>
        <taxon>Paenibacillaceae</taxon>
        <taxon>Paenibacillus</taxon>
    </lineage>
</organism>
<dbReference type="Proteomes" id="UP000517523">
    <property type="component" value="Unassembled WGS sequence"/>
</dbReference>
<dbReference type="AlphaFoldDB" id="A0A839TL98"/>
<gene>
    <name evidence="2" type="ORF">FHS19_000261</name>
</gene>